<comment type="subunit">
    <text evidence="12">Component of the replication restart primosome.</text>
</comment>
<dbReference type="GO" id="GO:0006310">
    <property type="term" value="P:DNA recombination"/>
    <property type="evidence" value="ECO:0007669"/>
    <property type="project" value="InterPro"/>
</dbReference>
<dbReference type="PROSITE" id="PS51192">
    <property type="entry name" value="HELICASE_ATP_BIND_1"/>
    <property type="match status" value="1"/>
</dbReference>
<proteinExistence type="inferred from homology"/>
<dbReference type="Proteomes" id="UP000283523">
    <property type="component" value="Unassembled WGS sequence"/>
</dbReference>
<dbReference type="FunFam" id="3.40.1440.60:FF:000001">
    <property type="entry name" value="Primosomal protein N"/>
    <property type="match status" value="1"/>
</dbReference>
<feature type="domain" description="Helicase C-terminal" evidence="15">
    <location>
        <begin position="580"/>
        <end position="740"/>
    </location>
</feature>
<dbReference type="InterPro" id="IPR005259">
    <property type="entry name" value="PriA"/>
</dbReference>
<keyword evidence="4 12" id="KW-0547">Nucleotide-binding</keyword>
<dbReference type="InterPro" id="IPR014001">
    <property type="entry name" value="Helicase_ATP-bd"/>
</dbReference>
<dbReference type="GO" id="GO:0008270">
    <property type="term" value="F:zinc ion binding"/>
    <property type="evidence" value="ECO:0007669"/>
    <property type="project" value="UniProtKB-UniRule"/>
</dbReference>
<dbReference type="InterPro" id="IPR027417">
    <property type="entry name" value="P-loop_NTPase"/>
</dbReference>
<evidence type="ECO:0000256" key="13">
    <source>
        <dbReference type="SAM" id="Coils"/>
    </source>
</evidence>
<dbReference type="GO" id="GO:0016887">
    <property type="term" value="F:ATP hydrolysis activity"/>
    <property type="evidence" value="ECO:0007669"/>
    <property type="project" value="RHEA"/>
</dbReference>
<evidence type="ECO:0000256" key="1">
    <source>
        <dbReference type="ARBA" id="ARBA00022515"/>
    </source>
</evidence>
<keyword evidence="8 12" id="KW-0067">ATP-binding</keyword>
<dbReference type="Pfam" id="PF18319">
    <property type="entry name" value="Zn_ribbon_PriA"/>
    <property type="match status" value="1"/>
</dbReference>
<evidence type="ECO:0000313" key="16">
    <source>
        <dbReference type="EMBL" id="RIV19360.1"/>
    </source>
</evidence>
<dbReference type="RefSeq" id="WP_119670463.1">
    <property type="nucleotide sequence ID" value="NZ_QXED01000008.1"/>
</dbReference>
<dbReference type="GO" id="GO:0006270">
    <property type="term" value="P:DNA replication initiation"/>
    <property type="evidence" value="ECO:0007669"/>
    <property type="project" value="TreeGrafter"/>
</dbReference>
<comment type="caution">
    <text evidence="16">The sequence shown here is derived from an EMBL/GenBank/DDBJ whole genome shotgun (WGS) entry which is preliminary data.</text>
</comment>
<dbReference type="Pfam" id="PF17764">
    <property type="entry name" value="PriA_3primeBD"/>
    <property type="match status" value="1"/>
</dbReference>
<keyword evidence="9 12" id="KW-0238">DNA-binding</keyword>
<feature type="binding site" evidence="12">
    <location>
        <position position="545"/>
    </location>
    <ligand>
        <name>Zn(2+)</name>
        <dbReference type="ChEBI" id="CHEBI:29105"/>
        <label>1</label>
    </ligand>
</feature>
<dbReference type="NCBIfam" id="TIGR00595">
    <property type="entry name" value="priA"/>
    <property type="match status" value="1"/>
</dbReference>
<reference evidence="16 17" key="1">
    <citation type="submission" date="2018-08" db="EMBL/GenBank/DDBJ databases">
        <title>Fibrisoma montanum sp. nov., isolated from Danxia mountain soil.</title>
        <authorList>
            <person name="Huang Y."/>
        </authorList>
    </citation>
    <scope>NUCLEOTIDE SEQUENCE [LARGE SCALE GENOMIC DNA]</scope>
    <source>
        <strain evidence="16 17">HYT19</strain>
    </source>
</reference>
<dbReference type="Gene3D" id="3.40.50.300">
    <property type="entry name" value="P-loop containing nucleotide triphosphate hydrolases"/>
    <property type="match status" value="2"/>
</dbReference>
<keyword evidence="13" id="KW-0175">Coiled coil</keyword>
<evidence type="ECO:0000256" key="11">
    <source>
        <dbReference type="ARBA" id="ARBA00048988"/>
    </source>
</evidence>
<keyword evidence="2 12" id="KW-0235">DNA replication</keyword>
<keyword evidence="3 12" id="KW-0479">Metal-binding</keyword>
<feature type="binding site" evidence="12">
    <location>
        <position position="572"/>
    </location>
    <ligand>
        <name>Zn(2+)</name>
        <dbReference type="ChEBI" id="CHEBI:29105"/>
        <label>2</label>
    </ligand>
</feature>
<evidence type="ECO:0000256" key="5">
    <source>
        <dbReference type="ARBA" id="ARBA00022801"/>
    </source>
</evidence>
<dbReference type="Pfam" id="PF18074">
    <property type="entry name" value="PriA_C"/>
    <property type="match status" value="1"/>
</dbReference>
<protein>
    <recommendedName>
        <fullName evidence="12">Replication restart protein PriA</fullName>
    </recommendedName>
    <alternativeName>
        <fullName evidence="12">ATP-dependent DNA helicase PriA</fullName>
        <ecNumber evidence="12">5.6.2.4</ecNumber>
    </alternativeName>
    <alternativeName>
        <fullName evidence="12">DNA 3'-5' helicase PriA</fullName>
    </alternativeName>
</protein>
<evidence type="ECO:0000259" key="14">
    <source>
        <dbReference type="PROSITE" id="PS51192"/>
    </source>
</evidence>
<dbReference type="SMART" id="SM00487">
    <property type="entry name" value="DEXDc"/>
    <property type="match status" value="1"/>
</dbReference>
<dbReference type="PROSITE" id="PS51194">
    <property type="entry name" value="HELICASE_CTER"/>
    <property type="match status" value="1"/>
</dbReference>
<organism evidence="16 17">
    <name type="scientific">Fibrisoma montanum</name>
    <dbReference type="NCBI Taxonomy" id="2305895"/>
    <lineage>
        <taxon>Bacteria</taxon>
        <taxon>Pseudomonadati</taxon>
        <taxon>Bacteroidota</taxon>
        <taxon>Cytophagia</taxon>
        <taxon>Cytophagales</taxon>
        <taxon>Spirosomataceae</taxon>
        <taxon>Fibrisoma</taxon>
    </lineage>
</organism>
<dbReference type="Gene3D" id="3.40.1440.60">
    <property type="entry name" value="PriA, 3(prime) DNA-binding domain"/>
    <property type="match status" value="1"/>
</dbReference>
<dbReference type="CDD" id="cd18804">
    <property type="entry name" value="SF2_C_priA"/>
    <property type="match status" value="1"/>
</dbReference>
<name>A0A418M1A5_9BACT</name>
<keyword evidence="5 12" id="KW-0378">Hydrolase</keyword>
<feature type="binding site" evidence="12">
    <location>
        <position position="588"/>
    </location>
    <ligand>
        <name>Zn(2+)</name>
        <dbReference type="ChEBI" id="CHEBI:29105"/>
        <label>1</label>
    </ligand>
</feature>
<comment type="catalytic activity">
    <reaction evidence="12">
        <text>Couples ATP hydrolysis with the unwinding of duplex DNA by translocating in the 3'-5' direction.</text>
        <dbReference type="EC" id="5.6.2.4"/>
    </reaction>
</comment>
<keyword evidence="10 12" id="KW-0413">Isomerase</keyword>
<dbReference type="InterPro" id="IPR011545">
    <property type="entry name" value="DEAD/DEAH_box_helicase_dom"/>
</dbReference>
<dbReference type="GO" id="GO:0003677">
    <property type="term" value="F:DNA binding"/>
    <property type="evidence" value="ECO:0007669"/>
    <property type="project" value="UniProtKB-UniRule"/>
</dbReference>
<evidence type="ECO:0000256" key="7">
    <source>
        <dbReference type="ARBA" id="ARBA00022833"/>
    </source>
</evidence>
<evidence type="ECO:0000313" key="17">
    <source>
        <dbReference type="Proteomes" id="UP000283523"/>
    </source>
</evidence>
<dbReference type="PANTHER" id="PTHR30580">
    <property type="entry name" value="PRIMOSOMAL PROTEIN N"/>
    <property type="match status" value="1"/>
</dbReference>
<dbReference type="InterPro" id="IPR041236">
    <property type="entry name" value="PriA_C"/>
</dbReference>
<dbReference type="InterPro" id="IPR001650">
    <property type="entry name" value="Helicase_C-like"/>
</dbReference>
<evidence type="ECO:0000256" key="8">
    <source>
        <dbReference type="ARBA" id="ARBA00022840"/>
    </source>
</evidence>
<evidence type="ECO:0000256" key="6">
    <source>
        <dbReference type="ARBA" id="ARBA00022806"/>
    </source>
</evidence>
<feature type="binding site" evidence="12">
    <location>
        <position position="575"/>
    </location>
    <ligand>
        <name>Zn(2+)</name>
        <dbReference type="ChEBI" id="CHEBI:29105"/>
        <label>2</label>
    </ligand>
</feature>
<dbReference type="SMART" id="SM00490">
    <property type="entry name" value="HELICc"/>
    <property type="match status" value="1"/>
</dbReference>
<comment type="similarity">
    <text evidence="12">Belongs to the helicase family. PriA subfamily.</text>
</comment>
<comment type="function">
    <text evidence="12">Initiates the restart of stalled replication forks, which reloads the replicative helicase on sites other than the origin of replication. Recognizes and binds to abandoned replication forks and remodels them to uncover a helicase loading site. Promotes assembly of the primosome at these replication forks.</text>
</comment>
<feature type="binding site" evidence="12">
    <location>
        <position position="554"/>
    </location>
    <ligand>
        <name>Zn(2+)</name>
        <dbReference type="ChEBI" id="CHEBI:29105"/>
        <label>2</label>
    </ligand>
</feature>
<gene>
    <name evidence="12 16" type="primary">priA</name>
    <name evidence="16" type="ORF">DYU11_24965</name>
</gene>
<dbReference type="GO" id="GO:0005524">
    <property type="term" value="F:ATP binding"/>
    <property type="evidence" value="ECO:0007669"/>
    <property type="project" value="UniProtKB-UniRule"/>
</dbReference>
<dbReference type="GO" id="GO:0006302">
    <property type="term" value="P:double-strand break repair"/>
    <property type="evidence" value="ECO:0007669"/>
    <property type="project" value="InterPro"/>
</dbReference>
<evidence type="ECO:0000256" key="9">
    <source>
        <dbReference type="ARBA" id="ARBA00023125"/>
    </source>
</evidence>
<evidence type="ECO:0000256" key="2">
    <source>
        <dbReference type="ARBA" id="ARBA00022705"/>
    </source>
</evidence>
<keyword evidence="6 12" id="KW-0347">Helicase</keyword>
<feature type="binding site" evidence="12">
    <location>
        <position position="557"/>
    </location>
    <ligand>
        <name>Zn(2+)</name>
        <dbReference type="ChEBI" id="CHEBI:29105"/>
        <label>2</label>
    </ligand>
</feature>
<evidence type="ECO:0000256" key="4">
    <source>
        <dbReference type="ARBA" id="ARBA00022741"/>
    </source>
</evidence>
<feature type="coiled-coil region" evidence="13">
    <location>
        <begin position="510"/>
        <end position="537"/>
    </location>
</feature>
<evidence type="ECO:0000256" key="12">
    <source>
        <dbReference type="HAMAP-Rule" id="MF_00983"/>
    </source>
</evidence>
<comment type="cofactor">
    <cofactor evidence="12">
        <name>Zn(2+)</name>
        <dbReference type="ChEBI" id="CHEBI:29105"/>
    </cofactor>
    <text evidence="12">Binds 2 zinc ions per subunit.</text>
</comment>
<dbReference type="GO" id="GO:0006269">
    <property type="term" value="P:DNA replication, synthesis of primer"/>
    <property type="evidence" value="ECO:0007669"/>
    <property type="project" value="UniProtKB-KW"/>
</dbReference>
<dbReference type="Pfam" id="PF00270">
    <property type="entry name" value="DEAD"/>
    <property type="match status" value="1"/>
</dbReference>
<dbReference type="Pfam" id="PF00271">
    <property type="entry name" value="Helicase_C"/>
    <property type="match status" value="1"/>
</dbReference>
<dbReference type="GO" id="GO:1990077">
    <property type="term" value="C:primosome complex"/>
    <property type="evidence" value="ECO:0007669"/>
    <property type="project" value="UniProtKB-UniRule"/>
</dbReference>
<comment type="catalytic activity">
    <reaction evidence="11 12">
        <text>ATP + H2O = ADP + phosphate + H(+)</text>
        <dbReference type="Rhea" id="RHEA:13065"/>
        <dbReference type="ChEBI" id="CHEBI:15377"/>
        <dbReference type="ChEBI" id="CHEBI:15378"/>
        <dbReference type="ChEBI" id="CHEBI:30616"/>
        <dbReference type="ChEBI" id="CHEBI:43474"/>
        <dbReference type="ChEBI" id="CHEBI:456216"/>
        <dbReference type="EC" id="5.6.2.4"/>
    </reaction>
</comment>
<keyword evidence="7 12" id="KW-0862">Zinc</keyword>
<dbReference type="InterPro" id="IPR042115">
    <property type="entry name" value="PriA_3primeBD_sf"/>
</dbReference>
<evidence type="ECO:0000256" key="10">
    <source>
        <dbReference type="ARBA" id="ARBA00023235"/>
    </source>
</evidence>
<feature type="binding site" evidence="12">
    <location>
        <position position="548"/>
    </location>
    <ligand>
        <name>Zn(2+)</name>
        <dbReference type="ChEBI" id="CHEBI:29105"/>
        <label>1</label>
    </ligand>
</feature>
<dbReference type="EMBL" id="QXED01000008">
    <property type="protein sequence ID" value="RIV19360.1"/>
    <property type="molecule type" value="Genomic_DNA"/>
</dbReference>
<keyword evidence="1 12" id="KW-0639">Primosome</keyword>
<accession>A0A418M1A5</accession>
<sequence length="841" mass="96219">MDTSLRTLFSHLEDEEVTFFADLILPIPVPRLFTYRVPRGMAELLKIGARVIVPFGKNNGRVLTAVVARLHNSPPTGYQARYISEVLDEYPLVTGYQLELFRWMSEYYMCCIGDVMNVALPSGLKISSQSKVQFNPDFDYPELLTPVEEILLTELKKHPALSYDELGRLVGEGGNVPAVIKSLVGKKAVIVFEEVKEKYVPKMIRKIRLHRTYEEKEQLLVLLQRLEKLPKQQEVVMRYLRHVPVQITPSLNQKGLDKSILNQDDELSQSSLTTLIKNQVFETFEVIQPRFADNLAPQTEIRLTEAQRQASQDIMAQFERQNIVLFHGITGSGKTEVYIDLIQQALAGGTQVLYLLPEIALTTQIVVRLQRVFGDKMGIYHSKFSDNERVEVWKGVVSGQYQFVVGVRSAVFLPFDNLGLIIVDEEHETSYKQHDPAPRYHARDVAMMLAHWQQAKVLLGSATPSLESYYQAQQGRYGLVELFQRFGDATLPDILLVDTRQEKKQKTMKNEFSSALLNELEMNLERKEQSILFQNRRGYSPYMQCEDCDWTAECPNCAVSLTYHQRDAELRCHYCGHKEAVPRVCPVCGSTKVRTIGFGTEKLEDQLQIIFPQSRILRMDLDTTRAKNAYQQIIQEFEGGQVDMLVGTQMITKGLDFDNVSLVGIFDADRLIHFPDFRATERAFQMLTQVSGRAGRRAGRKGKVLIQTTNPQQTILQKIIENDYRGLYEEEIQERQNFNYPPFSRLIKLTIRHADKAISLQAAERLAAELTDALGESRVLGPEEPLVERIRNQFLFDILIKIEREKMNVKAVKAYIQDRINDILTDKGLRQVTIVADVDCL</sequence>
<dbReference type="HAMAP" id="MF_00983">
    <property type="entry name" value="PriA"/>
    <property type="match status" value="1"/>
</dbReference>
<keyword evidence="17" id="KW-1185">Reference proteome</keyword>
<dbReference type="OrthoDB" id="9759544at2"/>
<dbReference type="EC" id="5.6.2.4" evidence="12"/>
<feature type="domain" description="Helicase ATP-binding" evidence="14">
    <location>
        <begin position="315"/>
        <end position="482"/>
    </location>
</feature>
<dbReference type="PANTHER" id="PTHR30580:SF0">
    <property type="entry name" value="PRIMOSOMAL PROTEIN N"/>
    <property type="match status" value="1"/>
</dbReference>
<evidence type="ECO:0000256" key="3">
    <source>
        <dbReference type="ARBA" id="ARBA00022723"/>
    </source>
</evidence>
<dbReference type="CDD" id="cd17929">
    <property type="entry name" value="DEXHc_priA"/>
    <property type="match status" value="1"/>
</dbReference>
<dbReference type="GO" id="GO:0043138">
    <property type="term" value="F:3'-5' DNA helicase activity"/>
    <property type="evidence" value="ECO:0007669"/>
    <property type="project" value="UniProtKB-EC"/>
</dbReference>
<dbReference type="InterPro" id="IPR041222">
    <property type="entry name" value="PriA_3primeBD"/>
</dbReference>
<dbReference type="SUPFAM" id="SSF52540">
    <property type="entry name" value="P-loop containing nucleoside triphosphate hydrolases"/>
    <property type="match status" value="2"/>
</dbReference>
<dbReference type="FunFam" id="3.40.50.300:FF:000489">
    <property type="entry name" value="Primosome assembly protein PriA"/>
    <property type="match status" value="1"/>
</dbReference>
<evidence type="ECO:0000259" key="15">
    <source>
        <dbReference type="PROSITE" id="PS51194"/>
    </source>
</evidence>
<dbReference type="AlphaFoldDB" id="A0A418M1A5"/>
<dbReference type="InterPro" id="IPR040498">
    <property type="entry name" value="PriA_CRR"/>
</dbReference>
<feature type="binding site" evidence="12">
    <location>
        <position position="585"/>
    </location>
    <ligand>
        <name>Zn(2+)</name>
        <dbReference type="ChEBI" id="CHEBI:29105"/>
        <label>1</label>
    </ligand>
</feature>